<gene>
    <name evidence="3" type="ORF">IDAT_01980</name>
</gene>
<comment type="caution">
    <text evidence="3">The sequence shown here is derived from an EMBL/GenBank/DDBJ whole genome shotgun (WGS) entry which is preliminary data.</text>
</comment>
<dbReference type="CDD" id="cd08023">
    <property type="entry name" value="GH16_laminarinase_like"/>
    <property type="match status" value="1"/>
</dbReference>
<dbReference type="Gene3D" id="2.60.120.200">
    <property type="match status" value="1"/>
</dbReference>
<dbReference type="Gene3D" id="2.60.120.430">
    <property type="entry name" value="Galactose-binding lectin"/>
    <property type="match status" value="3"/>
</dbReference>
<keyword evidence="4" id="KW-1185">Reference proteome</keyword>
<accession>A0A094IVQ7</accession>
<keyword evidence="3" id="KW-0378">Hydrolase</keyword>
<feature type="domain" description="GH16" evidence="2">
    <location>
        <begin position="32"/>
        <end position="330"/>
    </location>
</feature>
<dbReference type="Proteomes" id="UP000053718">
    <property type="component" value="Unassembled WGS sequence"/>
</dbReference>
<dbReference type="SUPFAM" id="SSF49785">
    <property type="entry name" value="Galactose-binding domain-like"/>
    <property type="match status" value="3"/>
</dbReference>
<dbReference type="InterPro" id="IPR050546">
    <property type="entry name" value="Glycosyl_Hydrlase_16"/>
</dbReference>
<dbReference type="GO" id="GO:0004553">
    <property type="term" value="F:hydrolase activity, hydrolyzing O-glycosyl compounds"/>
    <property type="evidence" value="ECO:0007669"/>
    <property type="project" value="InterPro"/>
</dbReference>
<dbReference type="PROSITE" id="PS51257">
    <property type="entry name" value="PROKAR_LIPOPROTEIN"/>
    <property type="match status" value="1"/>
</dbReference>
<evidence type="ECO:0000313" key="3">
    <source>
        <dbReference type="EMBL" id="KFZ29884.1"/>
    </source>
</evidence>
<proteinExistence type="inferred from homology"/>
<dbReference type="PROSITE" id="PS51762">
    <property type="entry name" value="GH16_2"/>
    <property type="match status" value="1"/>
</dbReference>
<dbReference type="STRING" id="1517416.IDAT_01980"/>
<dbReference type="OrthoDB" id="9809583at2"/>
<dbReference type="SUPFAM" id="SSF49899">
    <property type="entry name" value="Concanavalin A-like lectins/glucanases"/>
    <property type="match status" value="1"/>
</dbReference>
<evidence type="ECO:0000259" key="2">
    <source>
        <dbReference type="PROSITE" id="PS51762"/>
    </source>
</evidence>
<dbReference type="AlphaFoldDB" id="A0A094IVQ7"/>
<dbReference type="InterPro" id="IPR013320">
    <property type="entry name" value="ConA-like_dom_sf"/>
</dbReference>
<dbReference type="PANTHER" id="PTHR10963:SF55">
    <property type="entry name" value="GLYCOSIDE HYDROLASE FAMILY 16 PROTEIN"/>
    <property type="match status" value="1"/>
</dbReference>
<organism evidence="3 4">
    <name type="scientific">Pseudidiomarina atlantica</name>
    <dbReference type="NCBI Taxonomy" id="1517416"/>
    <lineage>
        <taxon>Bacteria</taxon>
        <taxon>Pseudomonadati</taxon>
        <taxon>Pseudomonadota</taxon>
        <taxon>Gammaproteobacteria</taxon>
        <taxon>Alteromonadales</taxon>
        <taxon>Idiomarinaceae</taxon>
        <taxon>Pseudidiomarina</taxon>
    </lineage>
</organism>
<dbReference type="RefSeq" id="WP_034729776.1">
    <property type="nucleotide sequence ID" value="NZ_JPIN01000001.1"/>
</dbReference>
<dbReference type="EMBL" id="JPIN01000001">
    <property type="protein sequence ID" value="KFZ29884.1"/>
    <property type="molecule type" value="Genomic_DNA"/>
</dbReference>
<protein>
    <submittedName>
        <fullName evidence="3">Glycosyl hydrolase family 16</fullName>
    </submittedName>
</protein>
<sequence length="879" mass="94969">MYNNIMKKSPIAALFLTLGLVGCGGDDVKTNSNFDAIDPSEPVSDWQLVWSDEFNGDEIDDRKWSFEVNCLGGGNQEKQCYTDSEANAYVSEDTLKIVALPAAEGAEQPYTSARINSRLKGDFKYGRIEVRAKMPFGQGAWPAVWMMPTDSVYGGWPKSGEIDIVEAVNLKADTAAGTPENHVYGTLHYGRDAPNNSSSGKAYALPEGMNPADDFHTYAIEWQEGEIRWYVDGYLYATQMASQERYNSRGEVVGLRHRGWFTEYYDQTTGELTVDYGPAPFDQRFYLIMNLAVGGNWPESVNETGIDPEAFANGQTFEIDYVRVYECAQNPNTGRGCETIRAGYKDEDTLVEGEAPIPSPPSDGVARNLTIFDGTPNPNWPAWDCCGGSTPELVDDTEAGPAYKFVVGPTPTVNGFISRSAFITDPNGTPSPFDASPIVATGAISFDMKVLSQPSNPDSTWLFKVESNEGSTAVELPLSASSEGLSPVAGEWQTFTFPLQPLADAGLDVSGIDVIMVFPAWDTGNGAEYLLTNVEIAAPEGPSPELVLWGDAENPDWPMWDCCGGTTPQTVQDEERGPVAEFTIGATPTVMGFKPPENSGIQFDATSIMVEGVVQFDMKVVNAPSNPDSVWKFKIEADGASSAVEVDLNTGNAGVDPVTGEWATYTFPLQQLSDAGLDVSAIDVLMIFPAWDTGNGAVYRVDEARIYNPSAGEDGLTVFANNINSDWSLWDCCAGTTPEVVDAGAPYGSVAQFSIPGWPETVLGFLANEGVSYDASSMVANGAISFDMRIVENPTGGPTDWFFKVESTGAATAVELPLSAGNYDTAPVVGEWARYNFPLQELFDAGLDISDINVLMIFPTWGTGQGTVYQIDNVQIANF</sequence>
<dbReference type="eggNOG" id="COG2273">
    <property type="taxonomic scope" value="Bacteria"/>
</dbReference>
<name>A0A094IVQ7_9GAMM</name>
<evidence type="ECO:0000256" key="1">
    <source>
        <dbReference type="ARBA" id="ARBA00006865"/>
    </source>
</evidence>
<reference evidence="3 4" key="1">
    <citation type="submission" date="2014-06" db="EMBL/GenBank/DDBJ databases">
        <title>Draft genome sequence of Idiomarina sp. MCCC 1A10513.</title>
        <authorList>
            <person name="Du J."/>
            <person name="Lai Q."/>
            <person name="Shao Z."/>
        </authorList>
    </citation>
    <scope>NUCLEOTIDE SEQUENCE [LARGE SCALE GENOMIC DNA]</scope>
    <source>
        <strain evidence="3 4">MCCC 1A10513</strain>
    </source>
</reference>
<comment type="similarity">
    <text evidence="1">Belongs to the glycosyl hydrolase 16 family.</text>
</comment>
<dbReference type="GO" id="GO:0005975">
    <property type="term" value="P:carbohydrate metabolic process"/>
    <property type="evidence" value="ECO:0007669"/>
    <property type="project" value="InterPro"/>
</dbReference>
<evidence type="ECO:0000313" key="4">
    <source>
        <dbReference type="Proteomes" id="UP000053718"/>
    </source>
</evidence>
<dbReference type="Pfam" id="PF00722">
    <property type="entry name" value="Glyco_hydro_16"/>
    <property type="match status" value="1"/>
</dbReference>
<dbReference type="PANTHER" id="PTHR10963">
    <property type="entry name" value="GLYCOSYL HYDROLASE-RELATED"/>
    <property type="match status" value="1"/>
</dbReference>
<dbReference type="InterPro" id="IPR000757">
    <property type="entry name" value="Beta-glucanase-like"/>
</dbReference>
<dbReference type="InterPro" id="IPR008979">
    <property type="entry name" value="Galactose-bd-like_sf"/>
</dbReference>